<dbReference type="InterPro" id="IPR036188">
    <property type="entry name" value="FAD/NAD-bd_sf"/>
</dbReference>
<dbReference type="InterPro" id="IPR016035">
    <property type="entry name" value="Acyl_Trfase/lysoPLipase"/>
</dbReference>
<dbReference type="Gene3D" id="3.30.70.250">
    <property type="entry name" value="Malonyl-CoA ACP transacylase, ACP-binding"/>
    <property type="match status" value="1"/>
</dbReference>
<feature type="compositionally biased region" description="Basic residues" evidence="1">
    <location>
        <begin position="973"/>
        <end position="997"/>
    </location>
</feature>
<dbReference type="SUPFAM" id="SSF52151">
    <property type="entry name" value="FabD/lysophospholipase-like"/>
    <property type="match status" value="1"/>
</dbReference>
<feature type="compositionally biased region" description="Basic and acidic residues" evidence="1">
    <location>
        <begin position="141"/>
        <end position="156"/>
    </location>
</feature>
<dbReference type="PANTHER" id="PTHR47170:SF2">
    <property type="entry name" value="MALONYL-COA:ACP TRANSACYLASE (MAT) DOMAIN-CONTAINING PROTEIN"/>
    <property type="match status" value="1"/>
</dbReference>
<dbReference type="Pfam" id="PF00698">
    <property type="entry name" value="Acyl_transf_1"/>
    <property type="match status" value="1"/>
</dbReference>
<keyword evidence="4" id="KW-1185">Reference proteome</keyword>
<dbReference type="InterPro" id="IPR014043">
    <property type="entry name" value="Acyl_transferase_dom"/>
</dbReference>
<feature type="region of interest" description="Disordered" evidence="1">
    <location>
        <begin position="262"/>
        <end position="282"/>
    </location>
</feature>
<feature type="compositionally biased region" description="Low complexity" evidence="1">
    <location>
        <begin position="263"/>
        <end position="274"/>
    </location>
</feature>
<dbReference type="InterPro" id="IPR001227">
    <property type="entry name" value="Ac_transferase_dom_sf"/>
</dbReference>
<feature type="compositionally biased region" description="Basic and acidic residues" evidence="1">
    <location>
        <begin position="998"/>
        <end position="1017"/>
    </location>
</feature>
<dbReference type="InterPro" id="IPR029058">
    <property type="entry name" value="AB_hydrolase_fold"/>
</dbReference>
<dbReference type="InterPro" id="IPR052760">
    <property type="entry name" value="Mitochondrial_malonyltrans"/>
</dbReference>
<feature type="compositionally biased region" description="Basic and acidic residues" evidence="1">
    <location>
        <begin position="899"/>
        <end position="910"/>
    </location>
</feature>
<feature type="region of interest" description="Disordered" evidence="1">
    <location>
        <begin position="899"/>
        <end position="1099"/>
    </location>
</feature>
<accession>A0AA36JIS9</accession>
<gene>
    <name evidence="3" type="ORF">EVOR1521_LOCUS28236</name>
</gene>
<dbReference type="Gene3D" id="3.40.366.10">
    <property type="entry name" value="Malonyl-Coenzyme A Acyl Carrier Protein, domain 2"/>
    <property type="match status" value="1"/>
</dbReference>
<dbReference type="SMART" id="SM00827">
    <property type="entry name" value="PKS_AT"/>
    <property type="match status" value="1"/>
</dbReference>
<dbReference type="Proteomes" id="UP001178507">
    <property type="component" value="Unassembled WGS sequence"/>
</dbReference>
<feature type="region of interest" description="Disordered" evidence="1">
    <location>
        <begin position="448"/>
        <end position="467"/>
    </location>
</feature>
<feature type="region of interest" description="Disordered" evidence="1">
    <location>
        <begin position="510"/>
        <end position="550"/>
    </location>
</feature>
<feature type="compositionally biased region" description="Basic residues" evidence="1">
    <location>
        <begin position="1018"/>
        <end position="1054"/>
    </location>
</feature>
<feature type="region of interest" description="Disordered" evidence="1">
    <location>
        <begin position="374"/>
        <end position="413"/>
    </location>
</feature>
<dbReference type="Gene3D" id="3.50.50.60">
    <property type="entry name" value="FAD/NAD(P)-binding domain"/>
    <property type="match status" value="1"/>
</dbReference>
<dbReference type="SUPFAM" id="SSF51905">
    <property type="entry name" value="FAD/NAD(P)-binding domain"/>
    <property type="match status" value="2"/>
</dbReference>
<feature type="compositionally biased region" description="Low complexity" evidence="1">
    <location>
        <begin position="392"/>
        <end position="413"/>
    </location>
</feature>
<feature type="compositionally biased region" description="Low complexity" evidence="1">
    <location>
        <begin position="172"/>
        <end position="184"/>
    </location>
</feature>
<sequence length="2536" mass="280000">MGRAQKPSWHGCRQVQDSTRQRLLEETSLCMQHMEALQQWHSQLASVLKHVLGQCQVQVSVGPTLASIHQWARQQRQRQLEGLAALWKLLYGDAEGPTQVVLESSESQVLEAVRQLVRQLLDTVAEVPRVAKRPQPPAEPPPEHLLRRRGTPEDSVSKPPYPTLSSLDQRSFESQQQEFESQKRQLQQELASLLQQRAPEGRRTSGLQLLQELEQLSAQGHHNHVRFRELEERLRQELQVSQQSQVEQQVLQQLELEMELQKQEALQQSEPSGEGSEEHRDSRFGELRLALQETLQRLEQINAWQPSIDEEQRQTLWMYLQAELANVKPDPICPKDWNWKGKGRPFKGKTTFVTGEGKARDVKRLNVFQPGAAQTLKEQRPPAPAQVHQPGSGQSESAASFASQASASQDAAAESRSAAVPSAVPKVDFFKAHGSVARVLAKLRGRQQNPDLAVPKGPKGNEVASQACGPALTNSDVTSEIQLEPISSGLEQSGGACGDVEQVPLTGIWEGEQGTNPVDKPQGASDLPGDQTDGLLREASEPPAASLDEPRGVWKSSAWWKVHIKASSEGSEALGHTATVRTAQGSLDGQEVGISEKTGKTSPSKLPCDVGSAAETEAATGVAGGDAHGAAGTDNCNTESATNTDHVADKVAQPKDAEGTATVLAGGFAGAAGSAPDGHIRTGVEVPEHLDQPDFRVAFRLGPDHVLRPKLPWSSRLPRSLLAGMDGGDAEAEAPVRPDGTVRLRVFDGDLEQQGFAIELPCIVFGSSLRHAHVADGTHSSIKTEHAALVFAAPDSYLLQPIHGEVTLTAASSHAAVSNALLRERRAAPQSKVSKLLGVGSSPEDVTRQYCCFQLGKSALVFFLDLLPSAASVRALGTSRHLLHAFIDGQTRAAEVKRRSALDSVREGRETVSTASTLSKDAPKTPPVNLPFRSLETRARSPSVWRHDKVQRSPSRAGSPKRQREPSSESLPKRPRGKSKTRKLSRSRAGRRSRKRRSEGEAEAHKARSSSVKESRKLKAKRRKTHRQEPKRRKRSRSQRRVRRRREKCARAKAKRSESKSQADGEADTEGVEDEEPQEAEDEEDEEVGEAVEQEEAEEAGELFKLRSVQDYPAKGLFSWVSLLRISRPWIWNREVLKLKQEADIIANELRAKADAAKQSALERPPSHMPSHSVGETLPMLEYELPQVVTASDLKRIEDFGCDTCEMVTTLMNGKLGWYNIGQENLWRVAWAAAFQLAGVALWVPASLAELEPCLHVTNRWSVAGVLVSDAVDQSEMISFGSMCVMLASLCLMIYLQLIPYELHVHSHANPDNWLFQIKFLQDLYKGFNPLPWLRLVVDGVLLAAGSVVGSPPPAAVKLKPTARKAKDGRRGARRRKRHVWRLETQRQRLAACAPEVLAIKALIQREKCVQETSDRMRQWCKDRFTADRWLDENEREWYALGRLCRSRPWASNRDKAFPYPFREATARMIQAEGEWVGGARQPSRAVRREMSCEVVTQVHVPPIFPPEHRVLLFAPEFGTDRSFDVELWSYLEPEDQVDLSVVCWLGWTDFKVMIEQVLDKVLAFGDGVSTVWFGQGMGAVVAYELLKIIETRQIQTPNLPVALVVSDCPAPHLVSRYRPYDAEDWAAQVAAYPPDHQRTAAEVVSMMKSYSCAHASRTLPVPIAACWHGGRRVDAASIKAWADYGKGFAFEEFGNAEEEWYLEGIGPAAKPEPALLSMMSQTLKDFCRWNEEAYPDIGPVEGAIPEKVDCVIVGAGIAGIYQAKVLAEGGKSFVVFDRYHTIGGVWEFYGNDYSRVNTSEIGYRILDKRGVWARPNEDHTPRRDIMRDIYDIASEYAHDKIRCRMNVQKVEKQKDGTYHVHVQSLTDAKAYVVKTTAVSFQVNRRIGKRRIVDWEDSEKFKGTICYGYGNEPANLDFWNKRVLVVGAGAFAFENVRTSIEHGARHVTLLGRRDGTTCPKWIDMIAFLRPLDENLQTNKAGNMISFEVWQKCYQDAGVRTPGCWAEGLLKPNNHTISVSDLAFIAGYHGLAELRVGEIARIRGDGRGVVLKDSSEIDVDIIIKCTGFHLNDEVPEVVGSSKMHPYGLIDYNLNYQAEPLLDWGQFGSSKADAAVESPAMKEINEILTKPEFHKGLEVYRNVGLDEGPLKPQGNPFGSGQGGPIDCLSRYFAWLVDHPEEQASLLKHSGAPSQEMVQLWSSQIGQNNTATLTRLICALAALDKSVPSVPVAHGAKRALLFPGQGSQNVGMLSQCKDLPAVQKMIAAANSIVGYDLLEVCLTGPEHRLEETSVCQPAMFLAGMAALEVLRERDAASPRAVAGLSLGEYTALCAAGVLDFEDAMMLVMIRGTAMAEASMKTPQAMISIAGLDRATVEKLCLEQAQGEVCQIANSLFSNGFACAGAKSAIERLEQSARDKGALQVKAIKTSGGFHTELMRPAQHTLDDALKGLEPRMKPPICDVYMNVTGKKISAGTSPKEILPLLAQQLCSPVLWESCIRSMIADGIEEFIEVGPNKQLTAMMKRIDQNAWGRMTNVDI</sequence>
<dbReference type="EMBL" id="CAUJNA010003619">
    <property type="protein sequence ID" value="CAJ1406215.1"/>
    <property type="molecule type" value="Genomic_DNA"/>
</dbReference>
<protein>
    <recommendedName>
        <fullName evidence="2">Malonyl-CoA:ACP transacylase (MAT) domain-containing protein</fullName>
    </recommendedName>
</protein>
<dbReference type="Pfam" id="PF13450">
    <property type="entry name" value="NAD_binding_8"/>
    <property type="match status" value="1"/>
</dbReference>
<reference evidence="3" key="1">
    <citation type="submission" date="2023-08" db="EMBL/GenBank/DDBJ databases">
        <authorList>
            <person name="Chen Y."/>
            <person name="Shah S."/>
            <person name="Dougan E. K."/>
            <person name="Thang M."/>
            <person name="Chan C."/>
        </authorList>
    </citation>
    <scope>NUCLEOTIDE SEQUENCE</scope>
</reference>
<organism evidence="3 4">
    <name type="scientific">Effrenium voratum</name>
    <dbReference type="NCBI Taxonomy" id="2562239"/>
    <lineage>
        <taxon>Eukaryota</taxon>
        <taxon>Sar</taxon>
        <taxon>Alveolata</taxon>
        <taxon>Dinophyceae</taxon>
        <taxon>Suessiales</taxon>
        <taxon>Symbiodiniaceae</taxon>
        <taxon>Effrenium</taxon>
    </lineage>
</organism>
<feature type="region of interest" description="Disordered" evidence="1">
    <location>
        <begin position="581"/>
        <end position="609"/>
    </location>
</feature>
<evidence type="ECO:0000256" key="1">
    <source>
        <dbReference type="SAM" id="MobiDB-lite"/>
    </source>
</evidence>
<evidence type="ECO:0000313" key="3">
    <source>
        <dbReference type="EMBL" id="CAJ1406215.1"/>
    </source>
</evidence>
<evidence type="ECO:0000313" key="4">
    <source>
        <dbReference type="Proteomes" id="UP001178507"/>
    </source>
</evidence>
<dbReference type="SUPFAM" id="SSF53474">
    <property type="entry name" value="alpha/beta-Hydrolases"/>
    <property type="match status" value="1"/>
</dbReference>
<feature type="region of interest" description="Disordered" evidence="1">
    <location>
        <begin position="128"/>
        <end position="184"/>
    </location>
</feature>
<evidence type="ECO:0000259" key="2">
    <source>
        <dbReference type="SMART" id="SM00827"/>
    </source>
</evidence>
<comment type="caution">
    <text evidence="3">The sequence shown here is derived from an EMBL/GenBank/DDBJ whole genome shotgun (WGS) entry which is preliminary data.</text>
</comment>
<name>A0AA36JIS9_9DINO</name>
<proteinExistence type="predicted"/>
<dbReference type="Gene3D" id="3.40.50.1820">
    <property type="entry name" value="alpha/beta hydrolase"/>
    <property type="match status" value="1"/>
</dbReference>
<dbReference type="GO" id="GO:0016740">
    <property type="term" value="F:transferase activity"/>
    <property type="evidence" value="ECO:0007669"/>
    <property type="project" value="InterPro"/>
</dbReference>
<feature type="compositionally biased region" description="Acidic residues" evidence="1">
    <location>
        <begin position="1065"/>
        <end position="1099"/>
    </location>
</feature>
<feature type="domain" description="Malonyl-CoA:ACP transacylase (MAT)" evidence="2">
    <location>
        <begin position="2238"/>
        <end position="2533"/>
    </location>
</feature>
<dbReference type="InterPro" id="IPR016036">
    <property type="entry name" value="Malonyl_transacylase_ACP-bd"/>
</dbReference>
<dbReference type="SUPFAM" id="SSF55048">
    <property type="entry name" value="Probable ACP-binding domain of malonyl-CoA ACP transacylase"/>
    <property type="match status" value="1"/>
</dbReference>
<feature type="compositionally biased region" description="Basic and acidic residues" evidence="1">
    <location>
        <begin position="935"/>
        <end position="951"/>
    </location>
</feature>
<feature type="region of interest" description="Disordered" evidence="1">
    <location>
        <begin position="622"/>
        <end position="641"/>
    </location>
</feature>
<dbReference type="PANTHER" id="PTHR47170">
    <property type="entry name" value="MALONYL-COA ACP TRANSACYLASE, ACP-BINDING"/>
    <property type="match status" value="1"/>
</dbReference>